<comment type="caution">
    <text evidence="2">The sequence shown here is derived from an EMBL/GenBank/DDBJ whole genome shotgun (WGS) entry which is preliminary data.</text>
</comment>
<dbReference type="InterPro" id="IPR009875">
    <property type="entry name" value="PilZ_domain"/>
</dbReference>
<proteinExistence type="predicted"/>
<dbReference type="EMBL" id="VRYY01000012">
    <property type="protein sequence ID" value="MBG3875576.1"/>
    <property type="molecule type" value="Genomic_DNA"/>
</dbReference>
<reference evidence="2 3" key="1">
    <citation type="submission" date="2019-08" db="EMBL/GenBank/DDBJ databases">
        <authorList>
            <person name="Luo N."/>
        </authorList>
    </citation>
    <scope>NUCLEOTIDE SEQUENCE [LARGE SCALE GENOMIC DNA]</scope>
    <source>
        <strain evidence="2 3">NCIMB 9442</strain>
    </source>
</reference>
<feature type="domain" description="PilZ" evidence="1">
    <location>
        <begin position="4"/>
        <end position="94"/>
    </location>
</feature>
<evidence type="ECO:0000259" key="1">
    <source>
        <dbReference type="Pfam" id="PF07238"/>
    </source>
</evidence>
<name>A0ABS0IZH1_9BACT</name>
<sequence>MSDDRRVFPRLQLDCPCFVTLRRDAGDLPCMLGNISAGGVMLQLPPFCATEGLPFGEVVNLVEVPKALAGALEGAQGRVAWCSGVQAGICFDDVLPFNVDDIMDMLDEVC</sequence>
<organism evidence="2 3">
    <name type="scientific">Nitratidesulfovibrio oxamicus</name>
    <dbReference type="NCBI Taxonomy" id="32016"/>
    <lineage>
        <taxon>Bacteria</taxon>
        <taxon>Pseudomonadati</taxon>
        <taxon>Thermodesulfobacteriota</taxon>
        <taxon>Desulfovibrionia</taxon>
        <taxon>Desulfovibrionales</taxon>
        <taxon>Desulfovibrionaceae</taxon>
        <taxon>Nitratidesulfovibrio</taxon>
    </lineage>
</organism>
<evidence type="ECO:0000313" key="2">
    <source>
        <dbReference type="EMBL" id="MBG3875576.1"/>
    </source>
</evidence>
<dbReference type="Proteomes" id="UP001194469">
    <property type="component" value="Unassembled WGS sequence"/>
</dbReference>
<protein>
    <submittedName>
        <fullName evidence="2">PilZ domain-containing protein</fullName>
    </submittedName>
</protein>
<dbReference type="SUPFAM" id="SSF141371">
    <property type="entry name" value="PilZ domain-like"/>
    <property type="match status" value="1"/>
</dbReference>
<evidence type="ECO:0000313" key="3">
    <source>
        <dbReference type="Proteomes" id="UP001194469"/>
    </source>
</evidence>
<accession>A0ABS0IZH1</accession>
<dbReference type="Gene3D" id="2.40.10.220">
    <property type="entry name" value="predicted glycosyltransferase like domains"/>
    <property type="match status" value="1"/>
</dbReference>
<dbReference type="Pfam" id="PF07238">
    <property type="entry name" value="PilZ"/>
    <property type="match status" value="1"/>
</dbReference>
<keyword evidence="3" id="KW-1185">Reference proteome</keyword>
<gene>
    <name evidence="2" type="ORF">FVW20_00670</name>
</gene>
<dbReference type="RefSeq" id="WP_196607861.1">
    <property type="nucleotide sequence ID" value="NZ_VRYY01000012.1"/>
</dbReference>